<gene>
    <name evidence="1" type="ordered locus">Hbut_1005</name>
</gene>
<protein>
    <submittedName>
        <fullName evidence="1">Uncharacterized protein</fullName>
    </submittedName>
</protein>
<dbReference type="EnsemblBacteria" id="ABM80852">
    <property type="protein sequence ID" value="ABM80852"/>
    <property type="gene ID" value="Hbut_1005"/>
</dbReference>
<evidence type="ECO:0000313" key="2">
    <source>
        <dbReference type="Proteomes" id="UP000002593"/>
    </source>
</evidence>
<name>A2BLJ1_HYPBU</name>
<reference evidence="1 2" key="1">
    <citation type="journal article" date="2007" name="Archaea">
        <title>The genome of Hyperthermus butylicus: a sulfur-reducing, peptide fermenting, neutrophilic Crenarchaeote growing up to 108 degrees C.</title>
        <authorList>
            <person name="Brugger K."/>
            <person name="Chen L."/>
            <person name="Stark M."/>
            <person name="Zibat A."/>
            <person name="Redder P."/>
            <person name="Ruepp A."/>
            <person name="Awayez M."/>
            <person name="She Q."/>
            <person name="Garrett R.A."/>
            <person name="Klenk H.P."/>
        </authorList>
    </citation>
    <scope>NUCLEOTIDE SEQUENCE [LARGE SCALE GENOMIC DNA]</scope>
    <source>
        <strain evidence="2">DSM 5456 / JCM 9403 / PLM1-5</strain>
    </source>
</reference>
<dbReference type="Proteomes" id="UP000002593">
    <property type="component" value="Chromosome"/>
</dbReference>
<dbReference type="EMBL" id="CP000493">
    <property type="protein sequence ID" value="ABM80852.1"/>
    <property type="molecule type" value="Genomic_DNA"/>
</dbReference>
<accession>A2BLJ1</accession>
<organism evidence="1 2">
    <name type="scientific">Hyperthermus butylicus (strain DSM 5456 / JCM 9403 / PLM1-5)</name>
    <dbReference type="NCBI Taxonomy" id="415426"/>
    <lineage>
        <taxon>Archaea</taxon>
        <taxon>Thermoproteota</taxon>
        <taxon>Thermoprotei</taxon>
        <taxon>Desulfurococcales</taxon>
        <taxon>Pyrodictiaceae</taxon>
        <taxon>Hyperthermus</taxon>
    </lineage>
</organism>
<dbReference type="HOGENOM" id="CLU_2597648_0_0_2"/>
<dbReference type="OrthoDB" id="15397at2157"/>
<proteinExistence type="predicted"/>
<dbReference type="eggNOG" id="arCOG02062">
    <property type="taxonomic scope" value="Archaea"/>
</dbReference>
<dbReference type="AlphaFoldDB" id="A2BLJ1"/>
<dbReference type="GeneID" id="4782222"/>
<evidence type="ECO:0000313" key="1">
    <source>
        <dbReference type="EMBL" id="ABM80852.1"/>
    </source>
</evidence>
<dbReference type="STRING" id="415426.Hbut_1005"/>
<dbReference type="KEGG" id="hbu:Hbut_1005"/>
<dbReference type="RefSeq" id="WP_011822170.1">
    <property type="nucleotide sequence ID" value="NC_008818.1"/>
</dbReference>
<sequence length="79" mass="8466">MAERVLDLRAYTALCGDYSVHLLGKLEQMSSGEKLKVYVAKSSAGLLKESVKAITSAGLAELAGEGEEGDAYYVILVKR</sequence>
<keyword evidence="2" id="KW-1185">Reference proteome</keyword>